<keyword evidence="8" id="KW-0100">Branched-chain amino acid biosynthesis</keyword>
<dbReference type="Pfam" id="PF01063">
    <property type="entry name" value="Aminotran_4"/>
    <property type="match status" value="1"/>
</dbReference>
<reference evidence="13" key="1">
    <citation type="journal article" date="2019" name="Int. J. Syst. Evol. Microbiol.">
        <title>The Global Catalogue of Microorganisms (GCM) 10K type strain sequencing project: providing services to taxonomists for standard genome sequencing and annotation.</title>
        <authorList>
            <consortium name="The Broad Institute Genomics Platform"/>
            <consortium name="The Broad Institute Genome Sequencing Center for Infectious Disease"/>
            <person name="Wu L."/>
            <person name="Ma J."/>
        </authorList>
    </citation>
    <scope>NUCLEOTIDE SEQUENCE [LARGE SCALE GENOMIC DNA]</scope>
    <source>
        <strain evidence="13">CGMCC 4.1415</strain>
    </source>
</reference>
<dbReference type="InterPro" id="IPR001544">
    <property type="entry name" value="Aminotrans_IV"/>
</dbReference>
<dbReference type="SUPFAM" id="SSF56752">
    <property type="entry name" value="D-aminoacid aminotransferase-like PLP-dependent enzymes"/>
    <property type="match status" value="1"/>
</dbReference>
<keyword evidence="12" id="KW-0808">Transferase</keyword>
<dbReference type="EMBL" id="JBHSLL010000010">
    <property type="protein sequence ID" value="MFC5384846.1"/>
    <property type="molecule type" value="Genomic_DNA"/>
</dbReference>
<comment type="pathway">
    <text evidence="3">Amino-acid biosynthesis; L-valine biosynthesis; L-valine from pyruvate: step 4/4.</text>
</comment>
<dbReference type="InterPro" id="IPR050571">
    <property type="entry name" value="Class-IV_PLP-Dep_Aminotrnsfr"/>
</dbReference>
<evidence type="ECO:0000313" key="13">
    <source>
        <dbReference type="Proteomes" id="UP001596016"/>
    </source>
</evidence>
<evidence type="ECO:0000256" key="1">
    <source>
        <dbReference type="ARBA" id="ARBA00003109"/>
    </source>
</evidence>
<comment type="pathway">
    <text evidence="4">Amino-acid biosynthesis; L-leucine biosynthesis; L-leucine from 3-methyl-2-oxobutanoate: step 4/4.</text>
</comment>
<evidence type="ECO:0000256" key="3">
    <source>
        <dbReference type="ARBA" id="ARBA00004931"/>
    </source>
</evidence>
<evidence type="ECO:0000256" key="9">
    <source>
        <dbReference type="ARBA" id="ARBA00048212"/>
    </source>
</evidence>
<dbReference type="NCBIfam" id="NF005209">
    <property type="entry name" value="PRK06680.1"/>
    <property type="match status" value="1"/>
</dbReference>
<keyword evidence="13" id="KW-1185">Reference proteome</keyword>
<dbReference type="RefSeq" id="WP_378227701.1">
    <property type="nucleotide sequence ID" value="NZ_JBHSLL010000010.1"/>
</dbReference>
<comment type="caution">
    <text evidence="12">The sequence shown here is derived from an EMBL/GenBank/DDBJ whole genome shotgun (WGS) entry which is preliminary data.</text>
</comment>
<organism evidence="12 13">
    <name type="scientific">Aquamicrobium segne</name>
    <dbReference type="NCBI Taxonomy" id="469547"/>
    <lineage>
        <taxon>Bacteria</taxon>
        <taxon>Pseudomonadati</taxon>
        <taxon>Pseudomonadota</taxon>
        <taxon>Alphaproteobacteria</taxon>
        <taxon>Hyphomicrobiales</taxon>
        <taxon>Phyllobacteriaceae</taxon>
        <taxon>Aquamicrobium</taxon>
    </lineage>
</organism>
<evidence type="ECO:0000256" key="10">
    <source>
        <dbReference type="ARBA" id="ARBA00048798"/>
    </source>
</evidence>
<accession>A0ABW0GT65</accession>
<dbReference type="GO" id="GO:0047810">
    <property type="term" value="F:D-alanine-2-oxoglutarate aminotransferase activity"/>
    <property type="evidence" value="ECO:0007669"/>
    <property type="project" value="UniProtKB-EC"/>
</dbReference>
<dbReference type="PANTHER" id="PTHR42743:SF11">
    <property type="entry name" value="AMINODEOXYCHORISMATE LYASE"/>
    <property type="match status" value="1"/>
</dbReference>
<evidence type="ECO:0000256" key="2">
    <source>
        <dbReference type="ARBA" id="ARBA00004824"/>
    </source>
</evidence>
<keyword evidence="12" id="KW-0032">Aminotransferase</keyword>
<comment type="pathway">
    <text evidence="2">Amino-acid biosynthesis; L-isoleucine biosynthesis; L-isoleucine from 2-oxobutanoate: step 4/4.</text>
</comment>
<dbReference type="Gene3D" id="3.20.10.10">
    <property type="entry name" value="D-amino Acid Aminotransferase, subunit A, domain 2"/>
    <property type="match status" value="1"/>
</dbReference>
<comment type="function">
    <text evidence="1">Acts on leucine, isoleucine and valine.</text>
</comment>
<keyword evidence="8" id="KW-0028">Amino-acid biosynthesis</keyword>
<sequence>MAHVYCNGHYMPENEASISIFDRGFLFADAIYEVTAILGGRMIDNDLHLQRLQRSLGEINIPLPMPLSEIEAIQRELIARNKIDEGIVYLQISRGVAKRDFFYADTMKPSFIAFTNAVKLLGTKAQTDGIAVMLAPDPRWVRRDIKSVMLLGQVMAKQAARAAGFDDVWLVQDGMITEGASASALIITPDNTIITRPNSHSILPGCTRRAVMRLCQEKNIKLEERAFSPQEAQEAAEAFLTSASGFVTPVVRIDQQIIGNGQPGPLTRRLQKIYLDTVTASKS</sequence>
<dbReference type="Proteomes" id="UP001596016">
    <property type="component" value="Unassembled WGS sequence"/>
</dbReference>
<comment type="catalytic activity">
    <reaction evidence="9">
        <text>L-valine + 2-oxoglutarate = 3-methyl-2-oxobutanoate + L-glutamate</text>
        <dbReference type="Rhea" id="RHEA:24813"/>
        <dbReference type="ChEBI" id="CHEBI:11851"/>
        <dbReference type="ChEBI" id="CHEBI:16810"/>
        <dbReference type="ChEBI" id="CHEBI:29985"/>
        <dbReference type="ChEBI" id="CHEBI:57762"/>
        <dbReference type="EC" id="2.6.1.42"/>
    </reaction>
</comment>
<evidence type="ECO:0000256" key="7">
    <source>
        <dbReference type="ARBA" id="ARBA00014472"/>
    </source>
</evidence>
<evidence type="ECO:0000256" key="8">
    <source>
        <dbReference type="ARBA" id="ARBA00023304"/>
    </source>
</evidence>
<protein>
    <recommendedName>
        <fullName evidence="7">Probable branched-chain-amino-acid aminotransferase</fullName>
        <ecNumber evidence="6">2.6.1.42</ecNumber>
    </recommendedName>
</protein>
<comment type="similarity">
    <text evidence="5">Belongs to the class-IV pyridoxal-phosphate-dependent aminotransferase family.</text>
</comment>
<name>A0ABW0GT65_9HYPH</name>
<proteinExistence type="inferred from homology"/>
<comment type="catalytic activity">
    <reaction evidence="10">
        <text>L-isoleucine + 2-oxoglutarate = (S)-3-methyl-2-oxopentanoate + L-glutamate</text>
        <dbReference type="Rhea" id="RHEA:24801"/>
        <dbReference type="ChEBI" id="CHEBI:16810"/>
        <dbReference type="ChEBI" id="CHEBI:29985"/>
        <dbReference type="ChEBI" id="CHEBI:35146"/>
        <dbReference type="ChEBI" id="CHEBI:58045"/>
        <dbReference type="EC" id="2.6.1.42"/>
    </reaction>
</comment>
<dbReference type="InterPro" id="IPR036038">
    <property type="entry name" value="Aminotransferase-like"/>
</dbReference>
<dbReference type="Gene3D" id="3.30.470.10">
    <property type="match status" value="1"/>
</dbReference>
<dbReference type="InterPro" id="IPR043132">
    <property type="entry name" value="BCAT-like_C"/>
</dbReference>
<comment type="catalytic activity">
    <reaction evidence="11">
        <text>L-leucine + 2-oxoglutarate = 4-methyl-2-oxopentanoate + L-glutamate</text>
        <dbReference type="Rhea" id="RHEA:18321"/>
        <dbReference type="ChEBI" id="CHEBI:16810"/>
        <dbReference type="ChEBI" id="CHEBI:17865"/>
        <dbReference type="ChEBI" id="CHEBI:29985"/>
        <dbReference type="ChEBI" id="CHEBI:57427"/>
        <dbReference type="EC" id="2.6.1.42"/>
    </reaction>
</comment>
<evidence type="ECO:0000313" key="12">
    <source>
        <dbReference type="EMBL" id="MFC5384846.1"/>
    </source>
</evidence>
<evidence type="ECO:0000256" key="4">
    <source>
        <dbReference type="ARBA" id="ARBA00005072"/>
    </source>
</evidence>
<dbReference type="InterPro" id="IPR043131">
    <property type="entry name" value="BCAT-like_N"/>
</dbReference>
<dbReference type="CDD" id="cd01558">
    <property type="entry name" value="D-AAT_like"/>
    <property type="match status" value="1"/>
</dbReference>
<dbReference type="PANTHER" id="PTHR42743">
    <property type="entry name" value="AMINO-ACID AMINOTRANSFERASE"/>
    <property type="match status" value="1"/>
</dbReference>
<evidence type="ECO:0000256" key="6">
    <source>
        <dbReference type="ARBA" id="ARBA00013053"/>
    </source>
</evidence>
<dbReference type="EC" id="2.6.1.42" evidence="6"/>
<gene>
    <name evidence="12" type="ORF">ACFPLB_02580</name>
</gene>
<evidence type="ECO:0000256" key="11">
    <source>
        <dbReference type="ARBA" id="ARBA00049229"/>
    </source>
</evidence>
<evidence type="ECO:0000256" key="5">
    <source>
        <dbReference type="ARBA" id="ARBA00009320"/>
    </source>
</evidence>